<reference evidence="10" key="2">
    <citation type="submission" date="2023-04" db="EMBL/GenBank/DDBJ databases">
        <authorList>
            <person name="Bruccoleri R.E."/>
            <person name="Oakeley E.J."/>
            <person name="Faust A.-M."/>
            <person name="Dessus-Babus S."/>
            <person name="Altorfer M."/>
            <person name="Burckhardt D."/>
            <person name="Oertli M."/>
            <person name="Naumann U."/>
            <person name="Petersen F."/>
            <person name="Wong J."/>
        </authorList>
    </citation>
    <scope>NUCLEOTIDE SEQUENCE</scope>
    <source>
        <strain evidence="10">GSM-AAB239-AS_SAM_17_03QT</strain>
        <tissue evidence="10">Leaf</tissue>
    </source>
</reference>
<evidence type="ECO:0000256" key="6">
    <source>
        <dbReference type="ARBA" id="ARBA00024362"/>
    </source>
</evidence>
<feature type="transmembrane region" description="Helical" evidence="8">
    <location>
        <begin position="238"/>
        <end position="261"/>
    </location>
</feature>
<gene>
    <name evidence="10" type="ORF">M6B38_210235</name>
</gene>
<keyword evidence="2 8" id="KW-0812">Transmembrane</keyword>
<feature type="transmembrane region" description="Helical" evidence="8">
    <location>
        <begin position="305"/>
        <end position="324"/>
    </location>
</feature>
<evidence type="ECO:0000256" key="8">
    <source>
        <dbReference type="SAM" id="Phobius"/>
    </source>
</evidence>
<dbReference type="PROSITE" id="PS50850">
    <property type="entry name" value="MFS"/>
    <property type="match status" value="1"/>
</dbReference>
<feature type="transmembrane region" description="Helical" evidence="8">
    <location>
        <begin position="368"/>
        <end position="388"/>
    </location>
</feature>
<sequence length="557" mass="59899">MAMALISPEPTSISPSPLSSNSISSSWLRRRSQKQNAHHHHHHRLGNQVVTKLVRPTTTTCYSRDIFDSIGVRSSFASDRSNEEEKKRRSSSWWWASGGGGGAAVCSAGMEGIGGGLTAAAAAAAAAAGERGEKEEYEYAVPERLKVVALVAFVMSLCNADRVVMSVAVVPLAAKYGWSSSFLGIVQSSFLWGYLVSSVAGGALADRYGGKRVMAWGAVLWSLATFLTPLAAEHSIGMLLAVRILFGLAEGVALPSMNTLLSRWFPSNERASAVGLSMAGFHLGNVMSFLATPVIMSMIGINGSFALFALLGFVWLSAWVVGVTNDPRDSPLISQAELRLIQAGKKDSSTEPRKFLPVRQLLSKLPTWAIIVANVVNNWGYFVLLSWMPVYFKTVYHVNLKQAAWFSAIPWAVMAISGYIAGASSDYLIKSGQPVTRVRKIMQSIGFIGPGVSLLCLKYARSPSVASVLMTVALSLSSFSQAGFLLNMQDIAPRYAGFLHGITNSIGTVAAIISTIGAGYFVQWLGSFQAFLTLTALLYFSGAVFWNLYATGEQVFL</sequence>
<feature type="domain" description="Major facilitator superfamily (MFS) profile" evidence="9">
    <location>
        <begin position="147"/>
        <end position="553"/>
    </location>
</feature>
<evidence type="ECO:0000256" key="3">
    <source>
        <dbReference type="ARBA" id="ARBA00022989"/>
    </source>
</evidence>
<feature type="transmembrane region" description="Helical" evidence="8">
    <location>
        <begin position="408"/>
        <end position="429"/>
    </location>
</feature>
<dbReference type="PANTHER" id="PTHR11662:SF399">
    <property type="entry name" value="FI19708P1-RELATED"/>
    <property type="match status" value="1"/>
</dbReference>
<feature type="transmembrane region" description="Helical" evidence="8">
    <location>
        <begin position="466"/>
        <end position="486"/>
    </location>
</feature>
<accession>A0AAX6E3M8</accession>
<dbReference type="GO" id="GO:0016020">
    <property type="term" value="C:membrane"/>
    <property type="evidence" value="ECO:0007669"/>
    <property type="project" value="UniProtKB-SubCell"/>
</dbReference>
<feature type="compositionally biased region" description="Basic residues" evidence="7">
    <location>
        <begin position="28"/>
        <end position="45"/>
    </location>
</feature>
<feature type="transmembrane region" description="Helical" evidence="8">
    <location>
        <begin position="528"/>
        <end position="549"/>
    </location>
</feature>
<evidence type="ECO:0000313" key="10">
    <source>
        <dbReference type="EMBL" id="KAJ6798638.1"/>
    </source>
</evidence>
<comment type="caution">
    <text evidence="10">The sequence shown here is derived from an EMBL/GenBank/DDBJ whole genome shotgun (WGS) entry which is preliminary data.</text>
</comment>
<comment type="function">
    <text evidence="5">Probable anion transporter.</text>
</comment>
<keyword evidence="11" id="KW-1185">Reference proteome</keyword>
<evidence type="ECO:0000256" key="1">
    <source>
        <dbReference type="ARBA" id="ARBA00004141"/>
    </source>
</evidence>
<dbReference type="Gene3D" id="1.20.1250.20">
    <property type="entry name" value="MFS general substrate transporter like domains"/>
    <property type="match status" value="2"/>
</dbReference>
<dbReference type="Pfam" id="PF07690">
    <property type="entry name" value="MFS_1"/>
    <property type="match status" value="1"/>
</dbReference>
<evidence type="ECO:0000256" key="7">
    <source>
        <dbReference type="SAM" id="MobiDB-lite"/>
    </source>
</evidence>
<dbReference type="InterPro" id="IPR044777">
    <property type="entry name" value="SLC17A9-like"/>
</dbReference>
<dbReference type="InterPro" id="IPR036259">
    <property type="entry name" value="MFS_trans_sf"/>
</dbReference>
<comment type="subcellular location">
    <subcellularLocation>
        <location evidence="1">Membrane</location>
        <topology evidence="1">Multi-pass membrane protein</topology>
    </subcellularLocation>
</comment>
<comment type="similarity">
    <text evidence="6">Belongs to the major facilitator superfamily. Sodium/anion cotransporter (TC 2.A.1.14) family.</text>
</comment>
<dbReference type="Proteomes" id="UP001140949">
    <property type="component" value="Unassembled WGS sequence"/>
</dbReference>
<dbReference type="InterPro" id="IPR020846">
    <property type="entry name" value="MFS_dom"/>
</dbReference>
<dbReference type="PANTHER" id="PTHR11662">
    <property type="entry name" value="SOLUTE CARRIER FAMILY 17"/>
    <property type="match status" value="1"/>
</dbReference>
<feature type="compositionally biased region" description="Low complexity" evidence="7">
    <location>
        <begin position="1"/>
        <end position="27"/>
    </location>
</feature>
<evidence type="ECO:0000313" key="11">
    <source>
        <dbReference type="Proteomes" id="UP001140949"/>
    </source>
</evidence>
<dbReference type="EMBL" id="JANAVB010040218">
    <property type="protein sequence ID" value="KAJ6798638.1"/>
    <property type="molecule type" value="Genomic_DNA"/>
</dbReference>
<dbReference type="InterPro" id="IPR050382">
    <property type="entry name" value="MFS_Na/Anion_cotransporter"/>
</dbReference>
<dbReference type="AlphaFoldDB" id="A0AAX6E3M8"/>
<dbReference type="CDD" id="cd17380">
    <property type="entry name" value="MFS_SLC17A9_like"/>
    <property type="match status" value="1"/>
</dbReference>
<dbReference type="GO" id="GO:0005315">
    <property type="term" value="F:phosphate transmembrane transporter activity"/>
    <property type="evidence" value="ECO:0007669"/>
    <property type="project" value="UniProtKB-ARBA"/>
</dbReference>
<protein>
    <submittedName>
        <fullName evidence="10">Anion transporter 2, chloroplastic</fullName>
    </submittedName>
</protein>
<dbReference type="GO" id="GO:0009536">
    <property type="term" value="C:plastid"/>
    <property type="evidence" value="ECO:0007669"/>
    <property type="project" value="TreeGrafter"/>
</dbReference>
<evidence type="ECO:0000256" key="4">
    <source>
        <dbReference type="ARBA" id="ARBA00023136"/>
    </source>
</evidence>
<evidence type="ECO:0000259" key="9">
    <source>
        <dbReference type="PROSITE" id="PS50850"/>
    </source>
</evidence>
<organism evidence="10 11">
    <name type="scientific">Iris pallida</name>
    <name type="common">Sweet iris</name>
    <dbReference type="NCBI Taxonomy" id="29817"/>
    <lineage>
        <taxon>Eukaryota</taxon>
        <taxon>Viridiplantae</taxon>
        <taxon>Streptophyta</taxon>
        <taxon>Embryophyta</taxon>
        <taxon>Tracheophyta</taxon>
        <taxon>Spermatophyta</taxon>
        <taxon>Magnoliopsida</taxon>
        <taxon>Liliopsida</taxon>
        <taxon>Asparagales</taxon>
        <taxon>Iridaceae</taxon>
        <taxon>Iridoideae</taxon>
        <taxon>Irideae</taxon>
        <taxon>Iris</taxon>
    </lineage>
</organism>
<feature type="transmembrane region" description="Helical" evidence="8">
    <location>
        <begin position="498"/>
        <end position="522"/>
    </location>
</feature>
<feature type="region of interest" description="Disordered" evidence="7">
    <location>
        <begin position="1"/>
        <end position="49"/>
    </location>
</feature>
<keyword evidence="3 8" id="KW-1133">Transmembrane helix</keyword>
<keyword evidence="4 8" id="KW-0472">Membrane</keyword>
<evidence type="ECO:0000256" key="2">
    <source>
        <dbReference type="ARBA" id="ARBA00022692"/>
    </source>
</evidence>
<proteinExistence type="inferred from homology"/>
<evidence type="ECO:0000256" key="5">
    <source>
        <dbReference type="ARBA" id="ARBA00024302"/>
    </source>
</evidence>
<feature type="transmembrane region" description="Helical" evidence="8">
    <location>
        <begin position="273"/>
        <end position="299"/>
    </location>
</feature>
<dbReference type="InterPro" id="IPR011701">
    <property type="entry name" value="MFS"/>
</dbReference>
<feature type="transmembrane region" description="Helical" evidence="8">
    <location>
        <begin position="213"/>
        <end position="232"/>
    </location>
</feature>
<reference evidence="10" key="1">
    <citation type="journal article" date="2023" name="GigaByte">
        <title>Genome assembly of the bearded iris, Iris pallida Lam.</title>
        <authorList>
            <person name="Bruccoleri R.E."/>
            <person name="Oakeley E.J."/>
            <person name="Faust A.M.E."/>
            <person name="Altorfer M."/>
            <person name="Dessus-Babus S."/>
            <person name="Burckhardt D."/>
            <person name="Oertli M."/>
            <person name="Naumann U."/>
            <person name="Petersen F."/>
            <person name="Wong J."/>
        </authorList>
    </citation>
    <scope>NUCLEOTIDE SEQUENCE</scope>
    <source>
        <strain evidence="10">GSM-AAB239-AS_SAM_17_03QT</strain>
    </source>
</reference>
<dbReference type="SUPFAM" id="SSF103473">
    <property type="entry name" value="MFS general substrate transporter"/>
    <property type="match status" value="1"/>
</dbReference>
<name>A0AAX6E3M8_IRIPA</name>
<dbReference type="FunFam" id="1.20.1250.20:FF:000142">
    <property type="entry name" value="probable anion transporter 3, chloroplastic"/>
    <property type="match status" value="1"/>
</dbReference>